<dbReference type="Gene3D" id="3.40.50.10320">
    <property type="entry name" value="LmbE-like"/>
    <property type="match status" value="1"/>
</dbReference>
<dbReference type="SUPFAM" id="SSF102588">
    <property type="entry name" value="LmbE-like"/>
    <property type="match status" value="1"/>
</dbReference>
<dbReference type="GO" id="GO:0000225">
    <property type="term" value="F:N-acetylglucosaminylphosphatidylinositol deacetylase activity"/>
    <property type="evidence" value="ECO:0007669"/>
    <property type="project" value="UniProtKB-EC"/>
</dbReference>
<protein>
    <recommendedName>
        <fullName evidence="2">N-acetylglucosaminylphosphatidylinositol deacetylase</fullName>
        <ecNumber evidence="2">3.5.1.89</ecNumber>
    </recommendedName>
</protein>
<dbReference type="EC" id="3.5.1.89" evidence="2"/>
<dbReference type="Proteomes" id="UP000256690">
    <property type="component" value="Unassembled WGS sequence"/>
</dbReference>
<dbReference type="GO" id="GO:0005783">
    <property type="term" value="C:endoplasmic reticulum"/>
    <property type="evidence" value="ECO:0007669"/>
    <property type="project" value="TreeGrafter"/>
</dbReference>
<name>A0A3D8QMG5_9EURO</name>
<dbReference type="GO" id="GO:0016020">
    <property type="term" value="C:membrane"/>
    <property type="evidence" value="ECO:0007669"/>
    <property type="project" value="GOC"/>
</dbReference>
<dbReference type="UniPathway" id="UPA00196"/>
<feature type="region of interest" description="Disordered" evidence="3">
    <location>
        <begin position="144"/>
        <end position="180"/>
    </location>
</feature>
<evidence type="ECO:0000256" key="1">
    <source>
        <dbReference type="ARBA" id="ARBA00006066"/>
    </source>
</evidence>
<dbReference type="AlphaFoldDB" id="A0A3D8QMG5"/>
<evidence type="ECO:0000256" key="3">
    <source>
        <dbReference type="SAM" id="MobiDB-lite"/>
    </source>
</evidence>
<accession>A0A3D8QMG5</accession>
<dbReference type="Pfam" id="PF02585">
    <property type="entry name" value="PIG-L"/>
    <property type="match status" value="1"/>
</dbReference>
<dbReference type="InterPro" id="IPR024078">
    <property type="entry name" value="LmbE-like_dom_sf"/>
</dbReference>
<comment type="caution">
    <text evidence="4">The sequence shown here is derived from an EMBL/GenBank/DDBJ whole genome shotgun (WGS) entry which is preliminary data.</text>
</comment>
<dbReference type="OrthoDB" id="440160at2759"/>
<keyword evidence="5" id="KW-1185">Reference proteome</keyword>
<feature type="compositionally biased region" description="Polar residues" evidence="3">
    <location>
        <begin position="144"/>
        <end position="157"/>
    </location>
</feature>
<dbReference type="PANTHER" id="PTHR12993:SF11">
    <property type="entry name" value="N-ACETYLGLUCOSAMINYL-PHOSPHATIDYLINOSITOL DE-N-ACETYLASE"/>
    <property type="match status" value="1"/>
</dbReference>
<dbReference type="STRING" id="1810919.A0A3D8QMG5"/>
<dbReference type="GeneID" id="38120504"/>
<comment type="similarity">
    <text evidence="1">Belongs to the PIGL family.</text>
</comment>
<proteinExistence type="inferred from homology"/>
<evidence type="ECO:0000313" key="4">
    <source>
        <dbReference type="EMBL" id="RDW63023.1"/>
    </source>
</evidence>
<dbReference type="InterPro" id="IPR003737">
    <property type="entry name" value="GlcNAc_PI_deacetylase-related"/>
</dbReference>
<dbReference type="GO" id="GO:0006506">
    <property type="term" value="P:GPI anchor biosynthetic process"/>
    <property type="evidence" value="ECO:0007669"/>
    <property type="project" value="UniProtKB-UniPathway"/>
</dbReference>
<sequence>MNPNPQTLISLGLAIAAAFIFWTLSSTTTSPFARTFPHLQNKRICLLIAHPDDEAMFFAPTLLALTKPELGNHVKILCLSSGTLETPTASATSAATNLQRAQNASESAPTTTCSSSMIRNSKMVWGTNGRRATLRLYFRQHSRQTYPRANNPGQATKSPLQQSTSCSPSTPTASQTTSTTALSTTVRAIGCLQ</sequence>
<evidence type="ECO:0000256" key="2">
    <source>
        <dbReference type="ARBA" id="ARBA00012176"/>
    </source>
</evidence>
<organism evidence="4 5">
    <name type="scientific">Aspergillus mulundensis</name>
    <dbReference type="NCBI Taxonomy" id="1810919"/>
    <lineage>
        <taxon>Eukaryota</taxon>
        <taxon>Fungi</taxon>
        <taxon>Dikarya</taxon>
        <taxon>Ascomycota</taxon>
        <taxon>Pezizomycotina</taxon>
        <taxon>Eurotiomycetes</taxon>
        <taxon>Eurotiomycetidae</taxon>
        <taxon>Eurotiales</taxon>
        <taxon>Aspergillaceae</taxon>
        <taxon>Aspergillus</taxon>
        <taxon>Aspergillus subgen. Nidulantes</taxon>
    </lineage>
</organism>
<dbReference type="EMBL" id="PVWQ01000015">
    <property type="protein sequence ID" value="RDW63023.1"/>
    <property type="molecule type" value="Genomic_DNA"/>
</dbReference>
<gene>
    <name evidence="4" type="ORF">DSM5745_10134</name>
</gene>
<dbReference type="RefSeq" id="XP_026599212.1">
    <property type="nucleotide sequence ID" value="XM_026752150.1"/>
</dbReference>
<dbReference type="PANTHER" id="PTHR12993">
    <property type="entry name" value="N-ACETYLGLUCOSAMINYL-PHOSPHATIDYLINOSITOL DE-N-ACETYLASE-RELATED"/>
    <property type="match status" value="1"/>
</dbReference>
<reference evidence="4 5" key="1">
    <citation type="journal article" date="2018" name="IMA Fungus">
        <title>IMA Genome-F 9: Draft genome sequence of Annulohypoxylon stygium, Aspergillus mulundensis, Berkeleyomyces basicola (syn. Thielaviopsis basicola), Ceratocystis smalleyi, two Cercospora beticola strains, Coleophoma cylindrospora, Fusarium fracticaudum, Phialophora cf. hyalina, and Morchella septimelata.</title>
        <authorList>
            <person name="Wingfield B.D."/>
            <person name="Bills G.F."/>
            <person name="Dong Y."/>
            <person name="Huang W."/>
            <person name="Nel W.J."/>
            <person name="Swalarsk-Parry B.S."/>
            <person name="Vaghefi N."/>
            <person name="Wilken P.M."/>
            <person name="An Z."/>
            <person name="de Beer Z.W."/>
            <person name="De Vos L."/>
            <person name="Chen L."/>
            <person name="Duong T.A."/>
            <person name="Gao Y."/>
            <person name="Hammerbacher A."/>
            <person name="Kikkert J.R."/>
            <person name="Li Y."/>
            <person name="Li H."/>
            <person name="Li K."/>
            <person name="Li Q."/>
            <person name="Liu X."/>
            <person name="Ma X."/>
            <person name="Naidoo K."/>
            <person name="Pethybridge S.J."/>
            <person name="Sun J."/>
            <person name="Steenkamp E.T."/>
            <person name="van der Nest M.A."/>
            <person name="van Wyk S."/>
            <person name="Wingfield M.J."/>
            <person name="Xiong C."/>
            <person name="Yue Q."/>
            <person name="Zhang X."/>
        </authorList>
    </citation>
    <scope>NUCLEOTIDE SEQUENCE [LARGE SCALE GENOMIC DNA]</scope>
    <source>
        <strain evidence="4 5">DSM 5745</strain>
    </source>
</reference>
<evidence type="ECO:0000313" key="5">
    <source>
        <dbReference type="Proteomes" id="UP000256690"/>
    </source>
</evidence>
<feature type="compositionally biased region" description="Low complexity" evidence="3">
    <location>
        <begin position="158"/>
        <end position="180"/>
    </location>
</feature>